<reference evidence="2 3" key="1">
    <citation type="journal article" date="2015" name="Biotechnol. Biofuels">
        <title>Enhanced degradation of softwood versus hardwood by the white-rot fungus Pycnoporus coccineus.</title>
        <authorList>
            <person name="Couturier M."/>
            <person name="Navarro D."/>
            <person name="Chevret D."/>
            <person name="Henrissat B."/>
            <person name="Piumi F."/>
            <person name="Ruiz-Duenas F.J."/>
            <person name="Martinez A.T."/>
            <person name="Grigoriev I.V."/>
            <person name="Riley R."/>
            <person name="Lipzen A."/>
            <person name="Berrin J.G."/>
            <person name="Master E.R."/>
            <person name="Rosso M.N."/>
        </authorList>
    </citation>
    <scope>NUCLEOTIDE SEQUENCE [LARGE SCALE GENOMIC DNA]</scope>
    <source>
        <strain evidence="2 3">BRFM310</strain>
    </source>
</reference>
<dbReference type="Proteomes" id="UP000193067">
    <property type="component" value="Unassembled WGS sequence"/>
</dbReference>
<dbReference type="OrthoDB" id="2753940at2759"/>
<sequence length="265" mass="30508">MAKSIEDDCIPTPDVIARYVYDNWEHKPSLQSQMELQNDRQAVADMTAVTRQIAIEHLDLNPRTYRKQRPETLNTITELVMRQCRELCKYEDGWPVHRYIHIYLKNYHPKAKKAAKKKGSSMTGSRPYHSRTRPSRESAKAEYASSEFSDIVFSEPVFQANTPSASYESRQSRHISATPIAAFGAVARFLARLKFPHKDVERIVELFRGMGVETNDYLRIFATMETRDAWLDELRENGDITAIQVRVLKEGLNRLSKVSCDLHGS</sequence>
<evidence type="ECO:0000313" key="3">
    <source>
        <dbReference type="Proteomes" id="UP000193067"/>
    </source>
</evidence>
<accession>A0A1Y2IYZ9</accession>
<evidence type="ECO:0000313" key="2">
    <source>
        <dbReference type="EMBL" id="OSD05441.1"/>
    </source>
</evidence>
<gene>
    <name evidence="2" type="ORF">PYCCODRAFT_1432599</name>
</gene>
<organism evidence="2 3">
    <name type="scientific">Trametes coccinea (strain BRFM310)</name>
    <name type="common">Pycnoporus coccineus</name>
    <dbReference type="NCBI Taxonomy" id="1353009"/>
    <lineage>
        <taxon>Eukaryota</taxon>
        <taxon>Fungi</taxon>
        <taxon>Dikarya</taxon>
        <taxon>Basidiomycota</taxon>
        <taxon>Agaricomycotina</taxon>
        <taxon>Agaricomycetes</taxon>
        <taxon>Polyporales</taxon>
        <taxon>Polyporaceae</taxon>
        <taxon>Trametes</taxon>
    </lineage>
</organism>
<protein>
    <submittedName>
        <fullName evidence="2">Uncharacterized protein</fullName>
    </submittedName>
</protein>
<proteinExistence type="predicted"/>
<name>A0A1Y2IYZ9_TRAC3</name>
<feature type="region of interest" description="Disordered" evidence="1">
    <location>
        <begin position="113"/>
        <end position="140"/>
    </location>
</feature>
<keyword evidence="3" id="KW-1185">Reference proteome</keyword>
<dbReference type="AlphaFoldDB" id="A0A1Y2IYZ9"/>
<evidence type="ECO:0000256" key="1">
    <source>
        <dbReference type="SAM" id="MobiDB-lite"/>
    </source>
</evidence>
<dbReference type="EMBL" id="KZ084093">
    <property type="protein sequence ID" value="OSD05441.1"/>
    <property type="molecule type" value="Genomic_DNA"/>
</dbReference>